<dbReference type="InterPro" id="IPR036726">
    <property type="entry name" value="GTP1_OBG_dom_sf"/>
</dbReference>
<dbReference type="PROSITE" id="PS51883">
    <property type="entry name" value="OBG"/>
    <property type="match status" value="1"/>
</dbReference>
<dbReference type="WBParaSite" id="MCU_007387-RA">
    <property type="protein sequence ID" value="MCU_007387-RA"/>
    <property type="gene ID" value="MCU_007387"/>
</dbReference>
<comment type="similarity">
    <text evidence="1">Belongs to the TMEM70 family.</text>
</comment>
<organism evidence="4">
    <name type="scientific">Mesocestoides corti</name>
    <name type="common">Flatworm</name>
    <dbReference type="NCBI Taxonomy" id="53468"/>
    <lineage>
        <taxon>Eukaryota</taxon>
        <taxon>Metazoa</taxon>
        <taxon>Spiralia</taxon>
        <taxon>Lophotrochozoa</taxon>
        <taxon>Platyhelminthes</taxon>
        <taxon>Cestoda</taxon>
        <taxon>Eucestoda</taxon>
        <taxon>Cyclophyllidea</taxon>
        <taxon>Mesocestoididae</taxon>
        <taxon>Mesocestoides</taxon>
    </lineage>
</organism>
<proteinExistence type="inferred from homology"/>
<accession>A0A5K3FDY6</accession>
<reference evidence="4" key="1">
    <citation type="submission" date="2019-11" db="UniProtKB">
        <authorList>
            <consortium name="WormBaseParasite"/>
        </authorList>
    </citation>
    <scope>IDENTIFICATION</scope>
</reference>
<evidence type="ECO:0000256" key="2">
    <source>
        <dbReference type="SAM" id="Phobius"/>
    </source>
</evidence>
<evidence type="ECO:0000259" key="3">
    <source>
        <dbReference type="PROSITE" id="PS51883"/>
    </source>
</evidence>
<dbReference type="GO" id="GO:0042254">
    <property type="term" value="P:ribosome biogenesis"/>
    <property type="evidence" value="ECO:0007669"/>
    <property type="project" value="UniProtKB-UniRule"/>
</dbReference>
<dbReference type="PANTHER" id="PTHR13281">
    <property type="entry name" value="TRANSMEMBRANE PROTEIN 70, MITOCHONDRIAL"/>
    <property type="match status" value="1"/>
</dbReference>
<protein>
    <submittedName>
        <fullName evidence="4">GTP1_OBG domain-containing protein</fullName>
    </submittedName>
</protein>
<dbReference type="PANTHER" id="PTHR13281:SF0">
    <property type="entry name" value="TRANSMEMBRANE PROTEIN 70, MITOCHONDRIAL"/>
    <property type="match status" value="1"/>
</dbReference>
<evidence type="ECO:0000313" key="4">
    <source>
        <dbReference type="WBParaSite" id="MCU_007387-RA"/>
    </source>
</evidence>
<keyword evidence="2" id="KW-0472">Membrane</keyword>
<evidence type="ECO:0000256" key="1">
    <source>
        <dbReference type="ARBA" id="ARBA00005280"/>
    </source>
</evidence>
<dbReference type="InterPro" id="IPR045325">
    <property type="entry name" value="TMEM70/TMEM186/TMEM223"/>
</dbReference>
<keyword evidence="2" id="KW-0812">Transmembrane</keyword>
<sequence length="307" mass="33336">MASVLLTRTFSKRLLLHHWSRTPFLGSFFSSFASSKQIYTCPISNLVIGVKLFSLTSSSLVLAAQPFIFSKFTSFASYTPFLVSSLAFAALTPILLHILTRSCVFLIRYNPDTGRFAAYTKSIFLRPKKVEFNLDNVSYSVSSLSFANMTVNNKTPLFVLESGFSDLQSMSGFRLRTSMLATLDLHTVRFLPPYLLTRFLSSVKSPSTSGVEIRQRPKARATGHTGGDGCIAFERLFCNPTAGPSGGDGGNGGHVVFQADSEVVDFSRVQSVLKAADGCRGSGSNRHGASAKPCIVKVSCISTIHPL</sequence>
<dbReference type="Pfam" id="PF06979">
    <property type="entry name" value="TMEM70"/>
    <property type="match status" value="1"/>
</dbReference>
<dbReference type="AlphaFoldDB" id="A0A5K3FDY6"/>
<dbReference type="Pfam" id="PF01018">
    <property type="entry name" value="GTP1_OBG"/>
    <property type="match status" value="1"/>
</dbReference>
<dbReference type="GO" id="GO:0033615">
    <property type="term" value="P:mitochondrial proton-transporting ATP synthase complex assembly"/>
    <property type="evidence" value="ECO:0007669"/>
    <property type="project" value="TreeGrafter"/>
</dbReference>
<name>A0A5K3FDY6_MESCO</name>
<feature type="transmembrane region" description="Helical" evidence="2">
    <location>
        <begin position="75"/>
        <end position="99"/>
    </location>
</feature>
<keyword evidence="2" id="KW-1133">Transmembrane helix</keyword>
<feature type="domain" description="Obg" evidence="3">
    <location>
        <begin position="211"/>
        <end position="307"/>
    </location>
</feature>
<dbReference type="InterPro" id="IPR006169">
    <property type="entry name" value="GTP1_OBG_dom"/>
</dbReference>
<dbReference type="SUPFAM" id="SSF82051">
    <property type="entry name" value="Obg GTP-binding protein N-terminal domain"/>
    <property type="match status" value="1"/>
</dbReference>
<dbReference type="GO" id="GO:0031966">
    <property type="term" value="C:mitochondrial membrane"/>
    <property type="evidence" value="ECO:0007669"/>
    <property type="project" value="TreeGrafter"/>
</dbReference>
<feature type="transmembrane region" description="Helical" evidence="2">
    <location>
        <begin position="46"/>
        <end position="69"/>
    </location>
</feature>
<dbReference type="InterPro" id="IPR009724">
    <property type="entry name" value="TMEM70"/>
</dbReference>
<dbReference type="Gene3D" id="2.70.210.12">
    <property type="entry name" value="GTP1/OBG domain"/>
    <property type="match status" value="1"/>
</dbReference>